<dbReference type="Proteomes" id="UP000324222">
    <property type="component" value="Unassembled WGS sequence"/>
</dbReference>
<accession>A0A5B7KC27</accession>
<dbReference type="EMBL" id="VSRR010142208">
    <property type="protein sequence ID" value="MPD04670.1"/>
    <property type="molecule type" value="Genomic_DNA"/>
</dbReference>
<keyword evidence="2" id="KW-1185">Reference proteome</keyword>
<reference evidence="1 2" key="1">
    <citation type="submission" date="2019-05" db="EMBL/GenBank/DDBJ databases">
        <title>Another draft genome of Portunus trituberculatus and its Hox gene families provides insights of decapod evolution.</title>
        <authorList>
            <person name="Jeong J.-H."/>
            <person name="Song I."/>
            <person name="Kim S."/>
            <person name="Choi T."/>
            <person name="Kim D."/>
            <person name="Ryu S."/>
            <person name="Kim W."/>
        </authorList>
    </citation>
    <scope>NUCLEOTIDE SEQUENCE [LARGE SCALE GENOMIC DNA]</scope>
    <source>
        <tissue evidence="1">Muscle</tissue>
    </source>
</reference>
<organism evidence="1 2">
    <name type="scientific">Portunus trituberculatus</name>
    <name type="common">Swimming crab</name>
    <name type="synonym">Neptunus trituberculatus</name>
    <dbReference type="NCBI Taxonomy" id="210409"/>
    <lineage>
        <taxon>Eukaryota</taxon>
        <taxon>Metazoa</taxon>
        <taxon>Ecdysozoa</taxon>
        <taxon>Arthropoda</taxon>
        <taxon>Crustacea</taxon>
        <taxon>Multicrustacea</taxon>
        <taxon>Malacostraca</taxon>
        <taxon>Eumalacostraca</taxon>
        <taxon>Eucarida</taxon>
        <taxon>Decapoda</taxon>
        <taxon>Pleocyemata</taxon>
        <taxon>Brachyura</taxon>
        <taxon>Eubrachyura</taxon>
        <taxon>Portunoidea</taxon>
        <taxon>Portunidae</taxon>
        <taxon>Portuninae</taxon>
        <taxon>Portunus</taxon>
    </lineage>
</organism>
<evidence type="ECO:0000313" key="2">
    <source>
        <dbReference type="Proteomes" id="UP000324222"/>
    </source>
</evidence>
<evidence type="ECO:0000313" key="1">
    <source>
        <dbReference type="EMBL" id="MPD04670.1"/>
    </source>
</evidence>
<name>A0A5B7KC27_PORTR</name>
<gene>
    <name evidence="1" type="ORF">E2C01_100369</name>
</gene>
<protein>
    <submittedName>
        <fullName evidence="1">Uncharacterized protein</fullName>
    </submittedName>
</protein>
<comment type="caution">
    <text evidence="1">The sequence shown here is derived from an EMBL/GenBank/DDBJ whole genome shotgun (WGS) entry which is preliminary data.</text>
</comment>
<sequence length="48" mass="5170">MNICHRGSGTLELNLGRYSETLRSFITTSGVSKSVSPINNAEILSVCL</sequence>
<dbReference type="AlphaFoldDB" id="A0A5B7KC27"/>
<proteinExistence type="predicted"/>